<evidence type="ECO:0000256" key="2">
    <source>
        <dbReference type="ARBA" id="ARBA00022679"/>
    </source>
</evidence>
<feature type="domain" description="Protein kinase" evidence="6">
    <location>
        <begin position="1"/>
        <end position="114"/>
    </location>
</feature>
<evidence type="ECO:0000259" key="6">
    <source>
        <dbReference type="PROSITE" id="PS50011"/>
    </source>
</evidence>
<keyword evidence="4" id="KW-0418">Kinase</keyword>
<dbReference type="Pfam" id="PF00069">
    <property type="entry name" value="Pkinase"/>
    <property type="match status" value="1"/>
</dbReference>
<dbReference type="GO" id="GO:0005524">
    <property type="term" value="F:ATP binding"/>
    <property type="evidence" value="ECO:0007669"/>
    <property type="project" value="UniProtKB-KW"/>
</dbReference>
<dbReference type="InterPro" id="IPR011009">
    <property type="entry name" value="Kinase-like_dom_sf"/>
</dbReference>
<comment type="caution">
    <text evidence="7">The sequence shown here is derived from an EMBL/GenBank/DDBJ whole genome shotgun (WGS) entry which is preliminary data.</text>
</comment>
<dbReference type="OrthoDB" id="1732493at2759"/>
<dbReference type="PANTHER" id="PTHR24056:SF52">
    <property type="entry name" value="CYCLIN-DEPENDENT KINASE 18"/>
    <property type="match status" value="1"/>
</dbReference>
<dbReference type="SUPFAM" id="SSF56112">
    <property type="entry name" value="Protein kinase-like (PK-like)"/>
    <property type="match status" value="1"/>
</dbReference>
<evidence type="ECO:0000313" key="8">
    <source>
        <dbReference type="Proteomes" id="UP000765507"/>
    </source>
</evidence>
<name>A0A8T1RVN1_CHESE</name>
<dbReference type="InterPro" id="IPR050108">
    <property type="entry name" value="CDK"/>
</dbReference>
<keyword evidence="3" id="KW-0547">Nucleotide-binding</keyword>
<dbReference type="InterPro" id="IPR000719">
    <property type="entry name" value="Prot_kinase_dom"/>
</dbReference>
<evidence type="ECO:0000256" key="5">
    <source>
        <dbReference type="ARBA" id="ARBA00022840"/>
    </source>
</evidence>
<dbReference type="EMBL" id="JAHGAV010005199">
    <property type="protein sequence ID" value="KAG6920607.1"/>
    <property type="molecule type" value="Genomic_DNA"/>
</dbReference>
<dbReference type="PROSITE" id="PS50011">
    <property type="entry name" value="PROTEIN_KINASE_DOM"/>
    <property type="match status" value="1"/>
</dbReference>
<dbReference type="Gene3D" id="1.10.510.10">
    <property type="entry name" value="Transferase(Phosphotransferase) domain 1"/>
    <property type="match status" value="1"/>
</dbReference>
<proteinExistence type="predicted"/>
<dbReference type="GO" id="GO:0005737">
    <property type="term" value="C:cytoplasm"/>
    <property type="evidence" value="ECO:0007669"/>
    <property type="project" value="TreeGrafter"/>
</dbReference>
<keyword evidence="5" id="KW-0067">ATP-binding</keyword>
<keyword evidence="8" id="KW-1185">Reference proteome</keyword>
<dbReference type="PANTHER" id="PTHR24056">
    <property type="entry name" value="CELL DIVISION PROTEIN KINASE"/>
    <property type="match status" value="1"/>
</dbReference>
<gene>
    <name evidence="7" type="ORF">G0U57_016160</name>
</gene>
<reference evidence="7 8" key="1">
    <citation type="journal article" date="2020" name="G3 (Bethesda)">
        <title>Draft Genome of the Common Snapping Turtle, Chelydra serpentina, a Model for Phenotypic Plasticity in Reptiles.</title>
        <authorList>
            <person name="Das D."/>
            <person name="Singh S.K."/>
            <person name="Bierstedt J."/>
            <person name="Erickson A."/>
            <person name="Galli G.L.J."/>
            <person name="Crossley D.A. 2nd"/>
            <person name="Rhen T."/>
        </authorList>
    </citation>
    <scope>NUCLEOTIDE SEQUENCE [LARGE SCALE GENOMIC DNA]</scope>
    <source>
        <strain evidence="7">KW</strain>
    </source>
</reference>
<sequence length="114" mass="12930">MLPSSCLAVSLLKNLKHANIVTLHDFIHTERSLTLVFEYLDSDLKQYLDNCGNLMNMHNVKSILFQLLRGLAYCHKARSGSNLQTAEPAPKRTGPFHLISRSSQSQINPYENIF</sequence>
<organism evidence="7 8">
    <name type="scientific">Chelydra serpentina</name>
    <name type="common">Snapping turtle</name>
    <name type="synonym">Testudo serpentina</name>
    <dbReference type="NCBI Taxonomy" id="8475"/>
    <lineage>
        <taxon>Eukaryota</taxon>
        <taxon>Metazoa</taxon>
        <taxon>Chordata</taxon>
        <taxon>Craniata</taxon>
        <taxon>Vertebrata</taxon>
        <taxon>Euteleostomi</taxon>
        <taxon>Archelosauria</taxon>
        <taxon>Testudinata</taxon>
        <taxon>Testudines</taxon>
        <taxon>Cryptodira</taxon>
        <taxon>Durocryptodira</taxon>
        <taxon>Americhelydia</taxon>
        <taxon>Chelydroidea</taxon>
        <taxon>Chelydridae</taxon>
        <taxon>Chelydra</taxon>
    </lineage>
</organism>
<keyword evidence="2" id="KW-0808">Transferase</keyword>
<keyword evidence="1" id="KW-0723">Serine/threonine-protein kinase</keyword>
<dbReference type="AlphaFoldDB" id="A0A8T1RVN1"/>
<evidence type="ECO:0000256" key="1">
    <source>
        <dbReference type="ARBA" id="ARBA00022527"/>
    </source>
</evidence>
<protein>
    <recommendedName>
        <fullName evidence="6">Protein kinase domain-containing protein</fullName>
    </recommendedName>
</protein>
<evidence type="ECO:0000256" key="3">
    <source>
        <dbReference type="ARBA" id="ARBA00022741"/>
    </source>
</evidence>
<evidence type="ECO:0000256" key="4">
    <source>
        <dbReference type="ARBA" id="ARBA00022777"/>
    </source>
</evidence>
<dbReference type="GO" id="GO:0004693">
    <property type="term" value="F:cyclin-dependent protein serine/threonine kinase activity"/>
    <property type="evidence" value="ECO:0007669"/>
    <property type="project" value="TreeGrafter"/>
</dbReference>
<evidence type="ECO:0000313" key="7">
    <source>
        <dbReference type="EMBL" id="KAG6920607.1"/>
    </source>
</evidence>
<dbReference type="GO" id="GO:0005634">
    <property type="term" value="C:nucleus"/>
    <property type="evidence" value="ECO:0007669"/>
    <property type="project" value="TreeGrafter"/>
</dbReference>
<accession>A0A8T1RVN1</accession>
<dbReference type="Proteomes" id="UP000765507">
    <property type="component" value="Unassembled WGS sequence"/>
</dbReference>